<dbReference type="AlphaFoldDB" id="A0AAE2BVZ8"/>
<dbReference type="PANTHER" id="PTHR11439">
    <property type="entry name" value="GAG-POL-RELATED RETROTRANSPOSON"/>
    <property type="match status" value="1"/>
</dbReference>
<protein>
    <recommendedName>
        <fullName evidence="3">Copia protein</fullName>
    </recommendedName>
</protein>
<reference evidence="1" key="1">
    <citation type="submission" date="2020-06" db="EMBL/GenBank/DDBJ databases">
        <authorList>
            <person name="Li T."/>
            <person name="Hu X."/>
            <person name="Zhang T."/>
            <person name="Song X."/>
            <person name="Zhang H."/>
            <person name="Dai N."/>
            <person name="Sheng W."/>
            <person name="Hou X."/>
            <person name="Wei L."/>
        </authorList>
    </citation>
    <scope>NUCLEOTIDE SEQUENCE</scope>
    <source>
        <strain evidence="1">K16</strain>
        <tissue evidence="1">Leaf</tissue>
    </source>
</reference>
<proteinExistence type="predicted"/>
<comment type="caution">
    <text evidence="1">The sequence shown here is derived from an EMBL/GenBank/DDBJ whole genome shotgun (WGS) entry which is preliminary data.</text>
</comment>
<keyword evidence="2" id="KW-1185">Reference proteome</keyword>
<dbReference type="Proteomes" id="UP001289374">
    <property type="component" value="Unassembled WGS sequence"/>
</dbReference>
<evidence type="ECO:0000313" key="1">
    <source>
        <dbReference type="EMBL" id="KAK4399455.1"/>
    </source>
</evidence>
<dbReference type="CDD" id="cd09272">
    <property type="entry name" value="RNase_HI_RT_Ty1"/>
    <property type="match status" value="1"/>
</dbReference>
<name>A0AAE2BVZ8_9LAMI</name>
<accession>A0AAE2BVZ8</accession>
<evidence type="ECO:0008006" key="3">
    <source>
        <dbReference type="Google" id="ProtNLM"/>
    </source>
</evidence>
<reference evidence="1" key="2">
    <citation type="journal article" date="2024" name="Plant">
        <title>Genomic evolution and insights into agronomic trait innovations of Sesamum species.</title>
        <authorList>
            <person name="Miao H."/>
            <person name="Wang L."/>
            <person name="Qu L."/>
            <person name="Liu H."/>
            <person name="Sun Y."/>
            <person name="Le M."/>
            <person name="Wang Q."/>
            <person name="Wei S."/>
            <person name="Zheng Y."/>
            <person name="Lin W."/>
            <person name="Duan Y."/>
            <person name="Cao H."/>
            <person name="Xiong S."/>
            <person name="Wang X."/>
            <person name="Wei L."/>
            <person name="Li C."/>
            <person name="Ma Q."/>
            <person name="Ju M."/>
            <person name="Zhao R."/>
            <person name="Li G."/>
            <person name="Mu C."/>
            <person name="Tian Q."/>
            <person name="Mei H."/>
            <person name="Zhang T."/>
            <person name="Gao T."/>
            <person name="Zhang H."/>
        </authorList>
    </citation>
    <scope>NUCLEOTIDE SEQUENCE</scope>
    <source>
        <strain evidence="1">K16</strain>
    </source>
</reference>
<dbReference type="PANTHER" id="PTHR11439:SF502">
    <property type="entry name" value="SECRETED RXLR EFFECTOR PROTEIN 161-LIKE"/>
    <property type="match status" value="1"/>
</dbReference>
<gene>
    <name evidence="1" type="ORF">Sango_1421000</name>
</gene>
<evidence type="ECO:0000313" key="2">
    <source>
        <dbReference type="Proteomes" id="UP001289374"/>
    </source>
</evidence>
<feature type="non-terminal residue" evidence="1">
    <location>
        <position position="1"/>
    </location>
</feature>
<dbReference type="EMBL" id="JACGWL010000007">
    <property type="protein sequence ID" value="KAK4399455.1"/>
    <property type="molecule type" value="Genomic_DNA"/>
</dbReference>
<sequence>ISGRHEKHIRLHFFTWVRNILMASKKQATVAQSSAEAEYIAAATTSNQAIWLRRILEDIGEKQEEPTTIHCDNKSTIAITKNPVQHSSKNISTSSITLCEKATTKGD</sequence>
<organism evidence="1 2">
    <name type="scientific">Sesamum angolense</name>
    <dbReference type="NCBI Taxonomy" id="2727404"/>
    <lineage>
        <taxon>Eukaryota</taxon>
        <taxon>Viridiplantae</taxon>
        <taxon>Streptophyta</taxon>
        <taxon>Embryophyta</taxon>
        <taxon>Tracheophyta</taxon>
        <taxon>Spermatophyta</taxon>
        <taxon>Magnoliopsida</taxon>
        <taxon>eudicotyledons</taxon>
        <taxon>Gunneridae</taxon>
        <taxon>Pentapetalae</taxon>
        <taxon>asterids</taxon>
        <taxon>lamiids</taxon>
        <taxon>Lamiales</taxon>
        <taxon>Pedaliaceae</taxon>
        <taxon>Sesamum</taxon>
    </lineage>
</organism>